<reference evidence="2 3" key="1">
    <citation type="submission" date="2024-09" db="EMBL/GenBank/DDBJ databases">
        <authorList>
            <person name="Sun Q."/>
            <person name="Mori K."/>
        </authorList>
    </citation>
    <scope>NUCLEOTIDE SEQUENCE [LARGE SCALE GENOMIC DNA]</scope>
    <source>
        <strain evidence="2 3">JCM 11411</strain>
    </source>
</reference>
<dbReference type="Pfam" id="PF07508">
    <property type="entry name" value="Recombinase"/>
    <property type="match status" value="1"/>
</dbReference>
<evidence type="ECO:0000313" key="3">
    <source>
        <dbReference type="Proteomes" id="UP001589587"/>
    </source>
</evidence>
<keyword evidence="3" id="KW-1185">Reference proteome</keyword>
<evidence type="ECO:0000313" key="2">
    <source>
        <dbReference type="EMBL" id="MFB9783736.1"/>
    </source>
</evidence>
<proteinExistence type="predicted"/>
<accession>A0ABV5XNZ8</accession>
<name>A0ABV5XNZ8_9NOCA</name>
<feature type="domain" description="Recombinase" evidence="1">
    <location>
        <begin position="15"/>
        <end position="61"/>
    </location>
</feature>
<comment type="caution">
    <text evidence="2">The sequence shown here is derived from an EMBL/GenBank/DDBJ whole genome shotgun (WGS) entry which is preliminary data.</text>
</comment>
<sequence>MSGRVGRPMLCPLPVLRRILVLRNEGKTMQYICDELNDEGIPTPAGKVVWGRNNISRLLKTAVAEEIRQEPRMTEVTSIFGEEVFRESGERRAA</sequence>
<gene>
    <name evidence="2" type="ORF">ACFFQ6_28980</name>
</gene>
<evidence type="ECO:0000259" key="1">
    <source>
        <dbReference type="Pfam" id="PF07508"/>
    </source>
</evidence>
<dbReference type="RefSeq" id="WP_064112217.1">
    <property type="nucleotide sequence ID" value="NZ_JBHMAS010000080.1"/>
</dbReference>
<dbReference type="InterPro" id="IPR011109">
    <property type="entry name" value="DNA_bind_recombinase_dom"/>
</dbReference>
<dbReference type="EMBL" id="JBHMAS010000080">
    <property type="protein sequence ID" value="MFB9783736.1"/>
    <property type="molecule type" value="Genomic_DNA"/>
</dbReference>
<dbReference type="Proteomes" id="UP001589587">
    <property type="component" value="Unassembled WGS sequence"/>
</dbReference>
<organism evidence="2 3">
    <name type="scientific">Rhodococcus baikonurensis</name>
    <dbReference type="NCBI Taxonomy" id="172041"/>
    <lineage>
        <taxon>Bacteria</taxon>
        <taxon>Bacillati</taxon>
        <taxon>Actinomycetota</taxon>
        <taxon>Actinomycetes</taxon>
        <taxon>Mycobacteriales</taxon>
        <taxon>Nocardiaceae</taxon>
        <taxon>Rhodococcus</taxon>
        <taxon>Rhodococcus erythropolis group</taxon>
    </lineage>
</organism>
<protein>
    <submittedName>
        <fullName evidence="2">Recombinase family protein</fullName>
    </submittedName>
</protein>